<evidence type="ECO:0008006" key="3">
    <source>
        <dbReference type="Google" id="ProtNLM"/>
    </source>
</evidence>
<reference evidence="1 2" key="1">
    <citation type="submission" date="2017-03" db="EMBL/GenBank/DDBJ databases">
        <title>Genome sequence of Clostridium chromiireducens DSM 23318.</title>
        <authorList>
            <person name="Poehlein A."/>
            <person name="Daniel R."/>
        </authorList>
    </citation>
    <scope>NUCLEOTIDE SEQUENCE [LARGE SCALE GENOMIC DNA]</scope>
    <source>
        <strain evidence="1 2">DSM 23318</strain>
    </source>
</reference>
<dbReference type="InterPro" id="IPR025906">
    <property type="entry name" value="YjfB_motility"/>
</dbReference>
<accession>A0A1V4IX73</accession>
<dbReference type="OrthoDB" id="1924973at2"/>
<evidence type="ECO:0000313" key="2">
    <source>
        <dbReference type="Proteomes" id="UP000191056"/>
    </source>
</evidence>
<name>A0A1V4IX73_9CLOT</name>
<dbReference type="RefSeq" id="WP_079438741.1">
    <property type="nucleotide sequence ID" value="NZ_MZGT01000012.1"/>
</dbReference>
<keyword evidence="2" id="KW-1185">Reference proteome</keyword>
<dbReference type="EMBL" id="MZGT01000012">
    <property type="protein sequence ID" value="OPJ64509.1"/>
    <property type="molecule type" value="Genomic_DNA"/>
</dbReference>
<organism evidence="1 2">
    <name type="scientific">Clostridium chromiireducens</name>
    <dbReference type="NCBI Taxonomy" id="225345"/>
    <lineage>
        <taxon>Bacteria</taxon>
        <taxon>Bacillati</taxon>
        <taxon>Bacillota</taxon>
        <taxon>Clostridia</taxon>
        <taxon>Eubacteriales</taxon>
        <taxon>Clostridiaceae</taxon>
        <taxon>Clostridium</taxon>
    </lineage>
</organism>
<dbReference type="STRING" id="225345.CLCHR_11560"/>
<sequence>MDIGAMSMGMHQASLQNAISISVMKIAMNSGVEAATTQITDMMNANMAVDTSKGTNIDARV</sequence>
<gene>
    <name evidence="1" type="ORF">CLCHR_11560</name>
</gene>
<dbReference type="AlphaFoldDB" id="A0A1V4IX73"/>
<evidence type="ECO:0000313" key="1">
    <source>
        <dbReference type="EMBL" id="OPJ64509.1"/>
    </source>
</evidence>
<comment type="caution">
    <text evidence="1">The sequence shown here is derived from an EMBL/GenBank/DDBJ whole genome shotgun (WGS) entry which is preliminary data.</text>
</comment>
<dbReference type="Proteomes" id="UP000191056">
    <property type="component" value="Unassembled WGS sequence"/>
</dbReference>
<dbReference type="Pfam" id="PF14070">
    <property type="entry name" value="YjfB_motility"/>
    <property type="match status" value="1"/>
</dbReference>
<protein>
    <recommendedName>
        <fullName evidence="3">Motility protein</fullName>
    </recommendedName>
</protein>
<proteinExistence type="predicted"/>